<feature type="transmembrane region" description="Helical" evidence="1">
    <location>
        <begin position="32"/>
        <end position="54"/>
    </location>
</feature>
<evidence type="ECO:0000313" key="3">
    <source>
        <dbReference type="EMBL" id="MZL69969.1"/>
    </source>
</evidence>
<reference evidence="5" key="2">
    <citation type="submission" date="2016-11" db="EMBL/GenBank/DDBJ databases">
        <authorList>
            <person name="Jaros S."/>
            <person name="Januszkiewicz K."/>
            <person name="Wedrychowicz H."/>
        </authorList>
    </citation>
    <scope>NUCLEOTIDE SEQUENCE [LARGE SCALE GENOMIC DNA]</scope>
    <source>
        <strain evidence="5">DSM 4029</strain>
    </source>
</reference>
<evidence type="ECO:0000259" key="2">
    <source>
        <dbReference type="Pfam" id="PF14317"/>
    </source>
</evidence>
<evidence type="ECO:0000313" key="4">
    <source>
        <dbReference type="EMBL" id="SHG00454.1"/>
    </source>
</evidence>
<dbReference type="EMBL" id="FQVY01000002">
    <property type="protein sequence ID" value="SHG00454.1"/>
    <property type="molecule type" value="Genomic_DNA"/>
</dbReference>
<evidence type="ECO:0000313" key="5">
    <source>
        <dbReference type="Proteomes" id="UP000184089"/>
    </source>
</evidence>
<sequence>MVHYKFYFGEEEKEILQKIVLSSRANVKRRRVASIVSAGMTLFCLAAAICFFGRGFYPGGISMLLFAAFFFAVLLGGAKWFQKAVLQRAMKGMDKSLYSGVREYFFDGDGVQIISELGMGKNNWKAFQCWGEIEHYLYLKRLDNQVVLVDREKLSAEERRELEALLAAVAREQ</sequence>
<dbReference type="InterPro" id="IPR025588">
    <property type="entry name" value="YcxB-like_C"/>
</dbReference>
<keyword evidence="1" id="KW-0472">Membrane</keyword>
<dbReference type="Proteomes" id="UP000474718">
    <property type="component" value="Unassembled WGS sequence"/>
</dbReference>
<gene>
    <name evidence="3" type="ORF">GT747_09415</name>
    <name evidence="4" type="ORF">SAMN05444424_1116</name>
</gene>
<feature type="transmembrane region" description="Helical" evidence="1">
    <location>
        <begin position="60"/>
        <end position="81"/>
    </location>
</feature>
<evidence type="ECO:0000256" key="1">
    <source>
        <dbReference type="SAM" id="Phobius"/>
    </source>
</evidence>
<keyword evidence="6" id="KW-1185">Reference proteome</keyword>
<name>A0AAQ1MCK0_9FIRM</name>
<comment type="caution">
    <text evidence="4">The sequence shown here is derived from an EMBL/GenBank/DDBJ whole genome shotgun (WGS) entry which is preliminary data.</text>
</comment>
<dbReference type="Proteomes" id="UP000184089">
    <property type="component" value="Unassembled WGS sequence"/>
</dbReference>
<accession>A0AAQ1MCK0</accession>
<evidence type="ECO:0000313" key="6">
    <source>
        <dbReference type="Proteomes" id="UP000474718"/>
    </source>
</evidence>
<dbReference type="Pfam" id="PF14317">
    <property type="entry name" value="YcxB"/>
    <property type="match status" value="1"/>
</dbReference>
<reference evidence="3 6" key="3">
    <citation type="journal article" date="2019" name="Nat. Med.">
        <title>A library of human gut bacterial isolates paired with longitudinal multiomics data enables mechanistic microbiome research.</title>
        <authorList>
            <person name="Poyet M."/>
            <person name="Groussin M."/>
            <person name="Gibbons S.M."/>
            <person name="Avila-Pacheco J."/>
            <person name="Jiang X."/>
            <person name="Kearney S.M."/>
            <person name="Perrotta A.R."/>
            <person name="Berdy B."/>
            <person name="Zhao S."/>
            <person name="Lieberman T.D."/>
            <person name="Swanson P.K."/>
            <person name="Smith M."/>
            <person name="Roesemann S."/>
            <person name="Alexander J.E."/>
            <person name="Rich S.A."/>
            <person name="Livny J."/>
            <person name="Vlamakis H."/>
            <person name="Clish C."/>
            <person name="Bullock K."/>
            <person name="Deik A."/>
            <person name="Scott J."/>
            <person name="Pierce K.A."/>
            <person name="Xavier R.J."/>
            <person name="Alm E.J."/>
        </authorList>
    </citation>
    <scope>NUCLEOTIDE SEQUENCE [LARGE SCALE GENOMIC DNA]</scope>
    <source>
        <strain evidence="3 6">BIOML-A2</strain>
    </source>
</reference>
<dbReference type="AlphaFoldDB" id="A0AAQ1MCK0"/>
<dbReference type="EMBL" id="WWVX01000006">
    <property type="protein sequence ID" value="MZL69969.1"/>
    <property type="molecule type" value="Genomic_DNA"/>
</dbReference>
<proteinExistence type="predicted"/>
<reference evidence="4" key="1">
    <citation type="submission" date="2016-11" db="EMBL/GenBank/DDBJ databases">
        <authorList>
            <person name="Varghese N."/>
            <person name="Submissions S."/>
        </authorList>
    </citation>
    <scope>NUCLEOTIDE SEQUENCE</scope>
    <source>
        <strain evidence="4">DSM 4029</strain>
    </source>
</reference>
<organism evidence="4 5">
    <name type="scientific">Bittarella massiliensis</name>
    <name type="common">ex Durand et al. 2017</name>
    <dbReference type="NCBI Taxonomy" id="1720313"/>
    <lineage>
        <taxon>Bacteria</taxon>
        <taxon>Bacillati</taxon>
        <taxon>Bacillota</taxon>
        <taxon>Clostridia</taxon>
        <taxon>Eubacteriales</taxon>
        <taxon>Oscillospiraceae</taxon>
        <taxon>Bittarella (ex Durand et al. 2017)</taxon>
    </lineage>
</organism>
<dbReference type="RefSeq" id="WP_021658416.1">
    <property type="nucleotide sequence ID" value="NZ_FQVY01000002.1"/>
</dbReference>
<feature type="domain" description="YcxB-like C-terminal" evidence="2">
    <location>
        <begin position="106"/>
        <end position="166"/>
    </location>
</feature>
<protein>
    <submittedName>
        <fullName evidence="4">YcxB-like protein</fullName>
    </submittedName>
</protein>
<keyword evidence="1" id="KW-0812">Transmembrane</keyword>
<keyword evidence="1" id="KW-1133">Transmembrane helix</keyword>